<keyword evidence="2" id="KW-1185">Reference proteome</keyword>
<proteinExistence type="predicted"/>
<gene>
    <name evidence="1" type="ORF">PoB_001698300</name>
</gene>
<dbReference type="EMBL" id="BLXT01002055">
    <property type="protein sequence ID" value="GFN90477.1"/>
    <property type="molecule type" value="Genomic_DNA"/>
</dbReference>
<reference evidence="1 2" key="1">
    <citation type="journal article" date="2021" name="Elife">
        <title>Chloroplast acquisition without the gene transfer in kleptoplastic sea slugs, Plakobranchus ocellatus.</title>
        <authorList>
            <person name="Maeda T."/>
            <person name="Takahashi S."/>
            <person name="Yoshida T."/>
            <person name="Shimamura S."/>
            <person name="Takaki Y."/>
            <person name="Nagai Y."/>
            <person name="Toyoda A."/>
            <person name="Suzuki Y."/>
            <person name="Arimoto A."/>
            <person name="Ishii H."/>
            <person name="Satoh N."/>
            <person name="Nishiyama T."/>
            <person name="Hasebe M."/>
            <person name="Maruyama T."/>
            <person name="Minagawa J."/>
            <person name="Obokata J."/>
            <person name="Shigenobu S."/>
        </authorList>
    </citation>
    <scope>NUCLEOTIDE SEQUENCE [LARGE SCALE GENOMIC DNA]</scope>
</reference>
<dbReference type="AlphaFoldDB" id="A0AAV3Z784"/>
<name>A0AAV3Z784_9GAST</name>
<evidence type="ECO:0000313" key="2">
    <source>
        <dbReference type="Proteomes" id="UP000735302"/>
    </source>
</evidence>
<sequence>MCQSCSAKLWTKDTSSVYCSNGQVKHPRLQRLRNALSELFAENNAESRDFRQNTRSYNSDAFSKQHFPKVQVPFKPSCGCFDYPKFGFYKWGDCDCNVPRPYTCEKNRTGNGQPEVALRLCGEVKALCIPKDICDVIGGNVGGARSPEDPDMSIMVGAATIRAQNLREMAIDLCGCLHRRGNKTASFEKTKGIAYQGFEDRKRNISVKQVILKKSLRGYGMWIAHLCNRQKRTRS</sequence>
<dbReference type="Proteomes" id="UP000735302">
    <property type="component" value="Unassembled WGS sequence"/>
</dbReference>
<protein>
    <submittedName>
        <fullName evidence="1">Uncharacterized protein</fullName>
    </submittedName>
</protein>
<accession>A0AAV3Z784</accession>
<comment type="caution">
    <text evidence="1">The sequence shown here is derived from an EMBL/GenBank/DDBJ whole genome shotgun (WGS) entry which is preliminary data.</text>
</comment>
<evidence type="ECO:0000313" key="1">
    <source>
        <dbReference type="EMBL" id="GFN90477.1"/>
    </source>
</evidence>
<organism evidence="1 2">
    <name type="scientific">Plakobranchus ocellatus</name>
    <dbReference type="NCBI Taxonomy" id="259542"/>
    <lineage>
        <taxon>Eukaryota</taxon>
        <taxon>Metazoa</taxon>
        <taxon>Spiralia</taxon>
        <taxon>Lophotrochozoa</taxon>
        <taxon>Mollusca</taxon>
        <taxon>Gastropoda</taxon>
        <taxon>Heterobranchia</taxon>
        <taxon>Euthyneura</taxon>
        <taxon>Panpulmonata</taxon>
        <taxon>Sacoglossa</taxon>
        <taxon>Placobranchoidea</taxon>
        <taxon>Plakobranchidae</taxon>
        <taxon>Plakobranchus</taxon>
    </lineage>
</organism>